<organism evidence="1 2">
    <name type="scientific">Eumeta variegata</name>
    <name type="common">Bagworm moth</name>
    <name type="synonym">Eumeta japonica</name>
    <dbReference type="NCBI Taxonomy" id="151549"/>
    <lineage>
        <taxon>Eukaryota</taxon>
        <taxon>Metazoa</taxon>
        <taxon>Ecdysozoa</taxon>
        <taxon>Arthropoda</taxon>
        <taxon>Hexapoda</taxon>
        <taxon>Insecta</taxon>
        <taxon>Pterygota</taxon>
        <taxon>Neoptera</taxon>
        <taxon>Endopterygota</taxon>
        <taxon>Lepidoptera</taxon>
        <taxon>Glossata</taxon>
        <taxon>Ditrysia</taxon>
        <taxon>Tineoidea</taxon>
        <taxon>Psychidae</taxon>
        <taxon>Oiketicinae</taxon>
        <taxon>Eumeta</taxon>
    </lineage>
</organism>
<comment type="caution">
    <text evidence="1">The sequence shown here is derived from an EMBL/GenBank/DDBJ whole genome shotgun (WGS) entry which is preliminary data.</text>
</comment>
<keyword evidence="2" id="KW-1185">Reference proteome</keyword>
<dbReference type="EMBL" id="BGZK01000850">
    <property type="protein sequence ID" value="GBP62810.1"/>
    <property type="molecule type" value="Genomic_DNA"/>
</dbReference>
<proteinExistence type="predicted"/>
<evidence type="ECO:0000313" key="2">
    <source>
        <dbReference type="Proteomes" id="UP000299102"/>
    </source>
</evidence>
<evidence type="ECO:0000313" key="1">
    <source>
        <dbReference type="EMBL" id="GBP62810.1"/>
    </source>
</evidence>
<sequence>MFVWAGPAVSGRHLRAQKITEYGHFDITFQLTEGRTGTRHGLGDRDPPAPFEFGALKKHSPLDIGSVKRKIGGEQAAFEFA</sequence>
<dbReference type="AlphaFoldDB" id="A0A4C1XI88"/>
<reference evidence="1 2" key="1">
    <citation type="journal article" date="2019" name="Commun. Biol.">
        <title>The bagworm genome reveals a unique fibroin gene that provides high tensile strength.</title>
        <authorList>
            <person name="Kono N."/>
            <person name="Nakamura H."/>
            <person name="Ohtoshi R."/>
            <person name="Tomita M."/>
            <person name="Numata K."/>
            <person name="Arakawa K."/>
        </authorList>
    </citation>
    <scope>NUCLEOTIDE SEQUENCE [LARGE SCALE GENOMIC DNA]</scope>
</reference>
<dbReference type="Proteomes" id="UP000299102">
    <property type="component" value="Unassembled WGS sequence"/>
</dbReference>
<protein>
    <submittedName>
        <fullName evidence="1">Uncharacterized protein</fullName>
    </submittedName>
</protein>
<accession>A0A4C1XI88</accession>
<name>A0A4C1XI88_EUMVA</name>
<gene>
    <name evidence="1" type="ORF">EVAR_50639_1</name>
</gene>